<proteinExistence type="predicted"/>
<dbReference type="InterPro" id="IPR009784">
    <property type="entry name" value="DUF1349"/>
</dbReference>
<dbReference type="InterPro" id="IPR051532">
    <property type="entry name" value="Ester_Hydrolysis_Enzymes"/>
</dbReference>
<keyword evidence="2" id="KW-0732">Signal</keyword>
<dbReference type="Pfam" id="PF07081">
    <property type="entry name" value="DUF1349"/>
    <property type="match status" value="2"/>
</dbReference>
<dbReference type="EMBL" id="JAAGOA010000003">
    <property type="protein sequence ID" value="NED99616.1"/>
    <property type="molecule type" value="Genomic_DNA"/>
</dbReference>
<feature type="signal peptide" evidence="2">
    <location>
        <begin position="1"/>
        <end position="29"/>
    </location>
</feature>
<dbReference type="PANTHER" id="PTHR30383">
    <property type="entry name" value="THIOESTERASE 1/PROTEASE 1/LYSOPHOSPHOLIPASE L1"/>
    <property type="match status" value="1"/>
</dbReference>
<dbReference type="CDD" id="cd01833">
    <property type="entry name" value="XynB_like"/>
    <property type="match status" value="1"/>
</dbReference>
<dbReference type="InterPro" id="IPR013830">
    <property type="entry name" value="SGNH_hydro"/>
</dbReference>
<dbReference type="Gene3D" id="2.60.40.380">
    <property type="entry name" value="Purple acid phosphatase-like, N-terminal"/>
    <property type="match status" value="1"/>
</dbReference>
<name>A0A6L9S3K3_9ACTN</name>
<dbReference type="Gene3D" id="2.60.120.200">
    <property type="match status" value="2"/>
</dbReference>
<gene>
    <name evidence="4" type="ORF">G1H10_05495</name>
</gene>
<feature type="compositionally biased region" description="Acidic residues" evidence="1">
    <location>
        <begin position="240"/>
        <end position="284"/>
    </location>
</feature>
<dbReference type="GO" id="GO:0046872">
    <property type="term" value="F:metal ion binding"/>
    <property type="evidence" value="ECO:0007669"/>
    <property type="project" value="InterPro"/>
</dbReference>
<dbReference type="GO" id="GO:0004622">
    <property type="term" value="F:phosphatidylcholine lysophospholipase activity"/>
    <property type="evidence" value="ECO:0007669"/>
    <property type="project" value="TreeGrafter"/>
</dbReference>
<protein>
    <submittedName>
        <fullName evidence="4">DUF1349 domain-containing protein</fullName>
    </submittedName>
</protein>
<dbReference type="InterPro" id="IPR036514">
    <property type="entry name" value="SGNH_hydro_sf"/>
</dbReference>
<dbReference type="InterPro" id="IPR008963">
    <property type="entry name" value="Purple_acid_Pase-like_N"/>
</dbReference>
<organism evidence="4 5">
    <name type="scientific">Phytoactinopolyspora halotolerans</name>
    <dbReference type="NCBI Taxonomy" id="1981512"/>
    <lineage>
        <taxon>Bacteria</taxon>
        <taxon>Bacillati</taxon>
        <taxon>Actinomycetota</taxon>
        <taxon>Actinomycetes</taxon>
        <taxon>Jiangellales</taxon>
        <taxon>Jiangellaceae</taxon>
        <taxon>Phytoactinopolyspora</taxon>
    </lineage>
</organism>
<evidence type="ECO:0000256" key="1">
    <source>
        <dbReference type="SAM" id="MobiDB-lite"/>
    </source>
</evidence>
<evidence type="ECO:0000259" key="3">
    <source>
        <dbReference type="PROSITE" id="PS50853"/>
    </source>
</evidence>
<dbReference type="SUPFAM" id="SSF49363">
    <property type="entry name" value="Purple acid phosphatase, N-terminal domain"/>
    <property type="match status" value="1"/>
</dbReference>
<feature type="region of interest" description="Disordered" evidence="1">
    <location>
        <begin position="233"/>
        <end position="289"/>
    </location>
</feature>
<accession>A0A6L9S3K3</accession>
<dbReference type="AlphaFoldDB" id="A0A6L9S3K3"/>
<evidence type="ECO:0000313" key="5">
    <source>
        <dbReference type="Proteomes" id="UP000475214"/>
    </source>
</evidence>
<dbReference type="SUPFAM" id="SSF52266">
    <property type="entry name" value="SGNH hydrolase"/>
    <property type="match status" value="1"/>
</dbReference>
<dbReference type="Proteomes" id="UP000475214">
    <property type="component" value="Unassembled WGS sequence"/>
</dbReference>
<dbReference type="PROSITE" id="PS50853">
    <property type="entry name" value="FN3"/>
    <property type="match status" value="1"/>
</dbReference>
<feature type="domain" description="Fibronectin type-III" evidence="3">
    <location>
        <begin position="507"/>
        <end position="597"/>
    </location>
</feature>
<dbReference type="InterPro" id="IPR044060">
    <property type="entry name" value="Bacterial_rp_domain"/>
</dbReference>
<feature type="chain" id="PRO_5038952076" evidence="2">
    <location>
        <begin position="30"/>
        <end position="1205"/>
    </location>
</feature>
<dbReference type="Gene3D" id="3.40.50.1110">
    <property type="entry name" value="SGNH hydrolase"/>
    <property type="match status" value="1"/>
</dbReference>
<reference evidence="4 5" key="1">
    <citation type="submission" date="2020-02" db="EMBL/GenBank/DDBJ databases">
        <authorList>
            <person name="Li X.-J."/>
            <person name="Han X.-M."/>
        </authorList>
    </citation>
    <scope>NUCLEOTIDE SEQUENCE [LARGE SCALE GENOMIC DNA]</scope>
    <source>
        <strain evidence="4 5">CCTCC AB 2017055</strain>
    </source>
</reference>
<comment type="caution">
    <text evidence="4">The sequence shown here is derived from an EMBL/GenBank/DDBJ whole genome shotgun (WGS) entry which is preliminary data.</text>
</comment>
<keyword evidence="5" id="KW-1185">Reference proteome</keyword>
<evidence type="ECO:0000313" key="4">
    <source>
        <dbReference type="EMBL" id="NED99616.1"/>
    </source>
</evidence>
<dbReference type="PANTHER" id="PTHR30383:SF5">
    <property type="entry name" value="SGNH HYDROLASE-TYPE ESTERASE DOMAIN-CONTAINING PROTEIN"/>
    <property type="match status" value="1"/>
</dbReference>
<dbReference type="InterPro" id="IPR003961">
    <property type="entry name" value="FN3_dom"/>
</dbReference>
<dbReference type="GO" id="GO:0003993">
    <property type="term" value="F:acid phosphatase activity"/>
    <property type="evidence" value="ECO:0007669"/>
    <property type="project" value="InterPro"/>
</dbReference>
<dbReference type="Pfam" id="PF18998">
    <property type="entry name" value="Flg_new_2"/>
    <property type="match status" value="1"/>
</dbReference>
<sequence length="1205" mass="127517">MATFRRRSSALVLSLLLPAAALIANSTNAAATTGFVSDDFSAGLDSEVWTVVDPVGDGTSGVAGAGTSARLELSLPAGTSHDPWGTNRALRAVQNVPDGDVEIEAKFDSVPSGKFQMQGLLFEQDAGNWLRFDTYHNGSSLYVFAASTTAGSSKSMLSKAITTSPDSIWLRVTRSGSTWTYKWSADGENFNTAGSFSRSMNVTSIGPFAANHNSPKSASPAFAAEVDYVIDTSAPIQPDPEPDPDPTTDPEPDPDPTTDPEPDPDPTTDPEPDPDPTTDPEPDPDVVRIMPVGDSITRGATSAGSGIQGTYRYYLDDHLNDSEVDFDFVGPYDSHPAGDHLAEGEWDHDSLSVQGWTTGHLRDNIAAGVTDHDPDVVLLLIGINDLRGATITPEIAAERVDTAIARARNVKPDLAILIAEIPPDSMNTAKVTAYNAELRTLAANRTSGASPIHTVDMNTGYEVAVHAYDGLHPNAVGDRLIADRWAEALDTFLDVGDGPPETGDSTPPVISTVDVDMAPGTATITWQTNEPATSAVAHGATAAYGSGTISADSLVTDHTVTLPDLQPSSTYHYQVISTDESGNIATTADATFTTPDEGPHASSSVIRSDDFSNGLDDAVWTVVDPIGDGSWQVAGQGTDDAHLELTVPASTSHDAWGANRSLRAMQDVTNEDFEAEVRFDSVPSSKYQMQGVIVQQDASNWIRFDTYFDGTSLRVFAASTTGGSSAAKISKVIPAGATSMWLRVKRTGSTWTYSWSANGVSWTEAGSFTRALNVTSVGPFAANHNSPASASPAFTARVNYVIDTEDPDPPEPGNYTLTTQTIGQGSIVSTPDETSYPAGAMVELEAVPADGWSFTGWSGALSGASNPASVTMSSHTTVSATFVEDGQEPDPGDGPAIDVWNGNQQTFGANGRPQRWVNVLGNVSHPDGLSWLRFRLNGGPLRNLKIGPDLQRLQFAGDFNVELDYAELAGGANTVELIARSTSGVENSRTVTVTKESSTVPSLPFQVDWSDAAAINDVAQIVDGKWSINSGALRPTELGYDRVVALGDISWTDYQVTVPLTVHALGPDSGTPQSGAPLVGMGLRWPGHTTGSSGQPSTGFYPVGAYAWYRWQLTGRTELTGSGGTPLHRINHVSLPLGVPHVMKASVETVTGGYRYRYKMWPAAEPEPGWQMEIVYDGGTASGAVALIAHHVDASFGNVVIEPIQ</sequence>
<dbReference type="SUPFAM" id="SSF49899">
    <property type="entry name" value="Concanavalin A-like lectins/glucanases"/>
    <property type="match status" value="2"/>
</dbReference>
<evidence type="ECO:0000256" key="2">
    <source>
        <dbReference type="SAM" id="SignalP"/>
    </source>
</evidence>
<dbReference type="RefSeq" id="WP_163733856.1">
    <property type="nucleotide sequence ID" value="NZ_JAAGOA010000003.1"/>
</dbReference>
<dbReference type="Pfam" id="PF13472">
    <property type="entry name" value="Lipase_GDSL_2"/>
    <property type="match status" value="1"/>
</dbReference>
<dbReference type="InterPro" id="IPR013320">
    <property type="entry name" value="ConA-like_dom_sf"/>
</dbReference>